<protein>
    <submittedName>
        <fullName evidence="1">Uncharacterized protein</fullName>
    </submittedName>
</protein>
<keyword evidence="2" id="KW-1185">Reference proteome</keyword>
<evidence type="ECO:0000313" key="1">
    <source>
        <dbReference type="EMBL" id="KAK7404568.1"/>
    </source>
</evidence>
<accession>A0AAN9SZP1</accession>
<evidence type="ECO:0000313" key="2">
    <source>
        <dbReference type="Proteomes" id="UP001386955"/>
    </source>
</evidence>
<gene>
    <name evidence="1" type="ORF">VNO78_05520</name>
</gene>
<name>A0AAN9SZP1_PSOTE</name>
<reference evidence="1 2" key="1">
    <citation type="submission" date="2024-01" db="EMBL/GenBank/DDBJ databases">
        <title>The genomes of 5 underutilized Papilionoideae crops provide insights into root nodulation and disease resistanc.</title>
        <authorList>
            <person name="Jiang F."/>
        </authorList>
    </citation>
    <scope>NUCLEOTIDE SEQUENCE [LARGE SCALE GENOMIC DNA]</scope>
    <source>
        <strain evidence="1">DUOXIRENSHENG_FW03</strain>
        <tissue evidence="1">Leaves</tissue>
    </source>
</reference>
<sequence>MEFGSYATFNLLCPVSGELNCKDRVGWGLSKMGVLGFKVTNCSPFLFTCIFLRDKQTKFDGKLVLFFLLLHFGFSDNWPRPIYLRQLEL</sequence>
<dbReference type="AlphaFoldDB" id="A0AAN9SZP1"/>
<dbReference type="EMBL" id="JAYMYS010000002">
    <property type="protein sequence ID" value="KAK7404568.1"/>
    <property type="molecule type" value="Genomic_DNA"/>
</dbReference>
<comment type="caution">
    <text evidence="1">The sequence shown here is derived from an EMBL/GenBank/DDBJ whole genome shotgun (WGS) entry which is preliminary data.</text>
</comment>
<proteinExistence type="predicted"/>
<dbReference type="Proteomes" id="UP001386955">
    <property type="component" value="Unassembled WGS sequence"/>
</dbReference>
<organism evidence="1 2">
    <name type="scientific">Psophocarpus tetragonolobus</name>
    <name type="common">Winged bean</name>
    <name type="synonym">Dolichos tetragonolobus</name>
    <dbReference type="NCBI Taxonomy" id="3891"/>
    <lineage>
        <taxon>Eukaryota</taxon>
        <taxon>Viridiplantae</taxon>
        <taxon>Streptophyta</taxon>
        <taxon>Embryophyta</taxon>
        <taxon>Tracheophyta</taxon>
        <taxon>Spermatophyta</taxon>
        <taxon>Magnoliopsida</taxon>
        <taxon>eudicotyledons</taxon>
        <taxon>Gunneridae</taxon>
        <taxon>Pentapetalae</taxon>
        <taxon>rosids</taxon>
        <taxon>fabids</taxon>
        <taxon>Fabales</taxon>
        <taxon>Fabaceae</taxon>
        <taxon>Papilionoideae</taxon>
        <taxon>50 kb inversion clade</taxon>
        <taxon>NPAAA clade</taxon>
        <taxon>indigoferoid/millettioid clade</taxon>
        <taxon>Phaseoleae</taxon>
        <taxon>Psophocarpus</taxon>
    </lineage>
</organism>